<dbReference type="RefSeq" id="WP_380897522.1">
    <property type="nucleotide sequence ID" value="NZ_JBHUFU010000002.1"/>
</dbReference>
<dbReference type="EMBL" id="JBHUFU010000002">
    <property type="protein sequence ID" value="MFD1829223.1"/>
    <property type="molecule type" value="Genomic_DNA"/>
</dbReference>
<proteinExistence type="predicted"/>
<keyword evidence="3" id="KW-1185">Reference proteome</keyword>
<reference evidence="3" key="1">
    <citation type="journal article" date="2019" name="Int. J. Syst. Evol. Microbiol.">
        <title>The Global Catalogue of Microorganisms (GCM) 10K type strain sequencing project: providing services to taxonomists for standard genome sequencing and annotation.</title>
        <authorList>
            <consortium name="The Broad Institute Genomics Platform"/>
            <consortium name="The Broad Institute Genome Sequencing Center for Infectious Disease"/>
            <person name="Wu L."/>
            <person name="Ma J."/>
        </authorList>
    </citation>
    <scope>NUCLEOTIDE SEQUENCE [LARGE SCALE GENOMIC DNA]</scope>
    <source>
        <strain evidence="3">CGMCC 4.7455</strain>
    </source>
</reference>
<evidence type="ECO:0000313" key="3">
    <source>
        <dbReference type="Proteomes" id="UP001597365"/>
    </source>
</evidence>
<protein>
    <submittedName>
        <fullName evidence="2">Uncharacterized protein</fullName>
    </submittedName>
</protein>
<accession>A0ABW4PG67</accession>
<dbReference type="Proteomes" id="UP001597365">
    <property type="component" value="Unassembled WGS sequence"/>
</dbReference>
<organism evidence="2 3">
    <name type="scientific">Streptomyces desertarenae</name>
    <dbReference type="NCBI Taxonomy" id="2666184"/>
    <lineage>
        <taxon>Bacteria</taxon>
        <taxon>Bacillati</taxon>
        <taxon>Actinomycetota</taxon>
        <taxon>Actinomycetes</taxon>
        <taxon>Kitasatosporales</taxon>
        <taxon>Streptomycetaceae</taxon>
        <taxon>Streptomyces</taxon>
    </lineage>
</organism>
<gene>
    <name evidence="2" type="ORF">ACFSJS_06055</name>
</gene>
<name>A0ABW4PG67_9ACTN</name>
<comment type="caution">
    <text evidence="2">The sequence shown here is derived from an EMBL/GenBank/DDBJ whole genome shotgun (WGS) entry which is preliminary data.</text>
</comment>
<feature type="compositionally biased region" description="Pro residues" evidence="1">
    <location>
        <begin position="7"/>
        <end position="24"/>
    </location>
</feature>
<evidence type="ECO:0000313" key="2">
    <source>
        <dbReference type="EMBL" id="MFD1829223.1"/>
    </source>
</evidence>
<evidence type="ECO:0000256" key="1">
    <source>
        <dbReference type="SAM" id="MobiDB-lite"/>
    </source>
</evidence>
<sequence length="140" mass="14862">MTLTAPPSFPQWPRPPAAPDPPGLPDALDVPEEAGRALLRRRLRTGAVAWDPATARTRFLVPPGSAEELPGLLEWLEWGGIGLDLTVLAAYDPREAAVWLRPPGWGCGTGLAGLAALVSAAAAECHRVRLLRAAQPFAFS</sequence>
<feature type="region of interest" description="Disordered" evidence="1">
    <location>
        <begin position="1"/>
        <end position="29"/>
    </location>
</feature>